<dbReference type="InterPro" id="IPR028244">
    <property type="entry name" value="T6SS_Rhs_Vgr_dom"/>
</dbReference>
<dbReference type="Gene3D" id="4.10.220.110">
    <property type="match status" value="1"/>
</dbReference>
<feature type="domain" description="Gp5/Type VI secretion system Vgr protein OB-fold" evidence="2">
    <location>
        <begin position="505"/>
        <end position="580"/>
    </location>
</feature>
<feature type="region of interest" description="Disordered" evidence="1">
    <location>
        <begin position="615"/>
        <end position="663"/>
    </location>
</feature>
<dbReference type="Gene3D" id="2.30.110.50">
    <property type="match status" value="1"/>
</dbReference>
<evidence type="ECO:0000259" key="3">
    <source>
        <dbReference type="Pfam" id="PF10106"/>
    </source>
</evidence>
<feature type="domain" description="Putative type VI secretion system Rhs element associated Vgr" evidence="4">
    <location>
        <begin position="671"/>
        <end position="786"/>
    </location>
</feature>
<reference evidence="5 6" key="1">
    <citation type="submission" date="2019-03" db="EMBL/GenBank/DDBJ databases">
        <title>Genomic Encyclopedia of Type Strains, Phase IV (KMG-IV): sequencing the most valuable type-strain genomes for metagenomic binning, comparative biology and taxonomic classification.</title>
        <authorList>
            <person name="Goeker M."/>
        </authorList>
    </citation>
    <scope>NUCLEOTIDE SEQUENCE [LARGE SCALE GENOMIC DNA]</scope>
    <source>
        <strain evidence="5 6">DSM 11901</strain>
    </source>
</reference>
<evidence type="ECO:0000256" key="1">
    <source>
        <dbReference type="SAM" id="MobiDB-lite"/>
    </source>
</evidence>
<dbReference type="InterPro" id="IPR006531">
    <property type="entry name" value="Gp5/Vgr_OB"/>
</dbReference>
<dbReference type="InterPro" id="IPR018769">
    <property type="entry name" value="VgrG2_DUF2345"/>
</dbReference>
<dbReference type="Pfam" id="PF10106">
    <property type="entry name" value="DUF2345"/>
    <property type="match status" value="1"/>
</dbReference>
<dbReference type="Pfam" id="PF04717">
    <property type="entry name" value="Phage_base_V"/>
    <property type="match status" value="1"/>
</dbReference>
<evidence type="ECO:0000259" key="4">
    <source>
        <dbReference type="Pfam" id="PF13296"/>
    </source>
</evidence>
<dbReference type="InterPro" id="IPR037026">
    <property type="entry name" value="Vgr_OB-fold_dom_sf"/>
</dbReference>
<keyword evidence="6" id="KW-1185">Reference proteome</keyword>
<dbReference type="Pfam" id="PF13296">
    <property type="entry name" value="T6SS_Vgr"/>
    <property type="match status" value="1"/>
</dbReference>
<dbReference type="Proteomes" id="UP000294593">
    <property type="component" value="Unassembled WGS sequence"/>
</dbReference>
<name>A0A4R6R663_9BURK</name>
<dbReference type="RefSeq" id="WP_133610419.1">
    <property type="nucleotide sequence ID" value="NZ_SNXW01000008.1"/>
</dbReference>
<feature type="compositionally biased region" description="Low complexity" evidence="1">
    <location>
        <begin position="829"/>
        <end position="847"/>
    </location>
</feature>
<evidence type="ECO:0000313" key="5">
    <source>
        <dbReference type="EMBL" id="TDP81413.1"/>
    </source>
</evidence>
<dbReference type="SUPFAM" id="SSF69279">
    <property type="entry name" value="Phage tail proteins"/>
    <property type="match status" value="2"/>
</dbReference>
<dbReference type="AlphaFoldDB" id="A0A4R6R663"/>
<dbReference type="Gene3D" id="2.40.50.230">
    <property type="entry name" value="Gp5 N-terminal domain"/>
    <property type="match status" value="1"/>
</dbReference>
<evidence type="ECO:0000259" key="2">
    <source>
        <dbReference type="Pfam" id="PF04717"/>
    </source>
</evidence>
<dbReference type="Pfam" id="PF05954">
    <property type="entry name" value="Phage_GPD"/>
    <property type="match status" value="1"/>
</dbReference>
<sequence length="1035" mass="107472">MELPSQIDEIGGIGALAERLLSMWTQDSRLHTLATPPGADAAGASDLLLERFELHEAVSEPFRLTLQVLMLDAHVPLKQLCGQALTLRTQLADGGHVLRSGIVTEARALHADGGFARKALTLQPWIALLAHTLNSRIWQDRSLIDIVDDVLSQHPDLAVWRWDEGVAEHVAQGLFARNGGQRAYCVQHRESDLDFLQRLLAEEGVAWRVEESDDAPAGHGLVFFVHSQAQPQDPTSAGGWGAGMGLVGAGIRFHASPGQDSQASQDSIHALGHERRLGPTAHTVLGWDHKAHAAIAAEVPSRPDWGPEGDQGVAQLTPWLAQYDPTSGYLFGTPDEARFAATLLQQAEEARTLRWMGRGNVRTLRAGTWVAVATDGGLFGGVSGAHGDIPELFVTRVHAIGVNTLPKAARGDHADPKDHSDHIAFADAADDTDAGAHSSELQPLAARTGHACAFEAATRAQPWRPALQDGTGRRLRPRPTAAGPQTAIVVGPQGQLSPSGADDIHTDAMGRVRVRFHWQGGWQSDAPRGAEALDSCWLRVQQRLAGAAMGHQFIPRIGQEVLVGFLGNDIDRPVVIASLYNGQGESGIAPTPAGLTHDGADAGGAPRAAGAAGVSAALAQSSDHTPASQMNLIGEGAGGHSPAWHGAAPGAATEGNPGQANAAALSGVKSQEFGGSGHNQLVLDDTPQQLRARLHTTQAQTWLEMGHLLHQADNHRGSLRGQGLELRTDAWGGLRAARGLLLSTYSLRPAGGSGLGISPEPAGDNAAGIALARQMQQLTQAFHQAASTHQTVGLASGVQASRDLALSLRGSVGTRSLNDAVQDAQARNTASTSPASSASSASSGSATVPHLADPHIALVGQAGVGLTAGQDVHLSSQGTTILASGQDSHWAVGGQARVHTGQAIGVLAGAVQPGGADASGQAAAGKGLTLIAAQGAIDLQAQNGPAQVAAQQTLEIKTAQGVVNIAAAKRVVLAVSGGAGITLEGGQLTVQCPGKITVRAGQKSMVGPGTITWQMPNMPRSTYQFEPEAPFPFSV</sequence>
<protein>
    <submittedName>
        <fullName evidence="5">Uncharacterized protein involved in type VI secretion and phage assembly</fullName>
    </submittedName>
</protein>
<comment type="caution">
    <text evidence="5">The sequence shown here is derived from an EMBL/GenBank/DDBJ whole genome shotgun (WGS) entry which is preliminary data.</text>
</comment>
<dbReference type="Gene3D" id="3.55.50.10">
    <property type="entry name" value="Baseplate protein-like domains"/>
    <property type="match status" value="1"/>
</dbReference>
<organism evidence="5 6">
    <name type="scientific">Aquabacterium commune</name>
    <dbReference type="NCBI Taxonomy" id="70586"/>
    <lineage>
        <taxon>Bacteria</taxon>
        <taxon>Pseudomonadati</taxon>
        <taxon>Pseudomonadota</taxon>
        <taxon>Betaproteobacteria</taxon>
        <taxon>Burkholderiales</taxon>
        <taxon>Aquabacterium</taxon>
    </lineage>
</organism>
<feature type="region of interest" description="Disordered" evidence="1">
    <location>
        <begin position="820"/>
        <end position="848"/>
    </location>
</feature>
<feature type="domain" description="DUF2345" evidence="3">
    <location>
        <begin position="845"/>
        <end position="1008"/>
    </location>
</feature>
<gene>
    <name evidence="5" type="ORF">EV672_108198</name>
</gene>
<evidence type="ECO:0000313" key="6">
    <source>
        <dbReference type="Proteomes" id="UP000294593"/>
    </source>
</evidence>
<dbReference type="EMBL" id="SNXW01000008">
    <property type="protein sequence ID" value="TDP81413.1"/>
    <property type="molecule type" value="Genomic_DNA"/>
</dbReference>
<accession>A0A4R6R663</accession>
<dbReference type="SUPFAM" id="SSF69255">
    <property type="entry name" value="gp5 N-terminal domain-like"/>
    <property type="match status" value="1"/>
</dbReference>
<proteinExistence type="predicted"/>
<feature type="compositionally biased region" description="Polar residues" evidence="1">
    <location>
        <begin position="620"/>
        <end position="631"/>
    </location>
</feature>
<dbReference type="OrthoDB" id="1907165at2"/>